<dbReference type="RefSeq" id="WP_202091787.1">
    <property type="nucleotide sequence ID" value="NZ_CP061035.1"/>
</dbReference>
<dbReference type="PANTHER" id="PTHR33361">
    <property type="entry name" value="GLR0591 PROTEIN"/>
    <property type="match status" value="1"/>
</dbReference>
<protein>
    <submittedName>
        <fullName evidence="1">DUF885 domain-containing protein</fullName>
    </submittedName>
</protein>
<dbReference type="PROSITE" id="PS51318">
    <property type="entry name" value="TAT"/>
    <property type="match status" value="1"/>
</dbReference>
<dbReference type="AlphaFoldDB" id="A0A974NTD9"/>
<dbReference type="PANTHER" id="PTHR33361:SF2">
    <property type="entry name" value="DUF885 DOMAIN-CONTAINING PROTEIN"/>
    <property type="match status" value="1"/>
</dbReference>
<proteinExistence type="predicted"/>
<organism evidence="1 2">
    <name type="scientific">Sphingomonas aliaeris</name>
    <dbReference type="NCBI Taxonomy" id="2759526"/>
    <lineage>
        <taxon>Bacteria</taxon>
        <taxon>Pseudomonadati</taxon>
        <taxon>Pseudomonadota</taxon>
        <taxon>Alphaproteobacteria</taxon>
        <taxon>Sphingomonadales</taxon>
        <taxon>Sphingomonadaceae</taxon>
        <taxon>Sphingomonas</taxon>
    </lineage>
</organism>
<evidence type="ECO:0000313" key="1">
    <source>
        <dbReference type="EMBL" id="QQV76463.1"/>
    </source>
</evidence>
<sequence length="616" mass="66340">MTHILSRRETLAGIATVTAVAPLHNALSASTPAANEASALLDRLAWKLLEFFPDRATMLGVDTGTRAGLRRPLEDRSPAGIAQRQRFLTDALAELARVPRTGLDASTATSLAVVESAFRTALDGMALPYGVATIGDWRNTPYTVIQNVGSWLDVPQLLDGDQPLRDVADAEAYLARLAAMPAQLDGETVRMRQARDAGLVPPSFLLDKTITGMTRTLTEAAASDGPLIGPLARKRTGIPGNWTERAIRIVRAAIIPALERQLAELRAERAAATDAPGMGTRPGGPEWYAWGLRAGTTTRRSAADLHAMGRMRLADLQKQMDTILRSEGLTTGSVAERAIAYQRRPGIGFPEGDEGRRQIIAYMQGRIDAIRPLLPRAFRTLARGNLEIRRMPLAQEPGAPAAYGGPGTIDGRVPGKIWVNLGDPSIHNKVTIPDLVYHEGIPGHVWQGEYAQQLPLIRSILAFNAYSEGWALYAEQLADELGMYEGDPAGRLGYLMGLAWRAVRLIVDTGIHAIGWSRDKALAEFIAATGLPRSNAESEVDRYCAWPGQACGYEVGRAEIATQRARAQSALGSRYALPDFNQAVVDGGNVPLDVLAGNVSRYIAGARVGTGSRSTT</sequence>
<dbReference type="InterPro" id="IPR006311">
    <property type="entry name" value="TAT_signal"/>
</dbReference>
<reference evidence="2" key="1">
    <citation type="submission" date="2020-09" db="EMBL/GenBank/DDBJ databases">
        <title>Sphingomonas sp., a new species isolated from pork steak.</title>
        <authorList>
            <person name="Heidler von Heilborn D."/>
        </authorList>
    </citation>
    <scope>NUCLEOTIDE SEQUENCE [LARGE SCALE GENOMIC DNA]</scope>
</reference>
<dbReference type="EMBL" id="CP061035">
    <property type="protein sequence ID" value="QQV76463.1"/>
    <property type="molecule type" value="Genomic_DNA"/>
</dbReference>
<evidence type="ECO:0000313" key="2">
    <source>
        <dbReference type="Proteomes" id="UP000595894"/>
    </source>
</evidence>
<dbReference type="InterPro" id="IPR010281">
    <property type="entry name" value="DUF885"/>
</dbReference>
<name>A0A974NTD9_9SPHN</name>
<gene>
    <name evidence="1" type="ORF">H5J25_13450</name>
</gene>
<accession>A0A974NTD9</accession>
<dbReference type="KEGG" id="sari:H5J25_13450"/>
<dbReference type="Pfam" id="PF05960">
    <property type="entry name" value="DUF885"/>
    <property type="match status" value="1"/>
</dbReference>
<dbReference type="Proteomes" id="UP000595894">
    <property type="component" value="Chromosome"/>
</dbReference>
<keyword evidence="2" id="KW-1185">Reference proteome</keyword>